<protein>
    <submittedName>
        <fullName evidence="1">Uncharacterized protein</fullName>
    </submittedName>
</protein>
<evidence type="ECO:0000313" key="2">
    <source>
        <dbReference type="Proteomes" id="UP001470230"/>
    </source>
</evidence>
<name>A0ABR2JR78_9EUKA</name>
<dbReference type="EMBL" id="JAPFFF010000010">
    <property type="protein sequence ID" value="KAK8880896.1"/>
    <property type="molecule type" value="Genomic_DNA"/>
</dbReference>
<reference evidence="1 2" key="1">
    <citation type="submission" date="2024-04" db="EMBL/GenBank/DDBJ databases">
        <title>Tritrichomonas musculus Genome.</title>
        <authorList>
            <person name="Alves-Ferreira E."/>
            <person name="Grigg M."/>
            <person name="Lorenzi H."/>
            <person name="Galac M."/>
        </authorList>
    </citation>
    <scope>NUCLEOTIDE SEQUENCE [LARGE SCALE GENOMIC DNA]</scope>
    <source>
        <strain evidence="1 2">EAF2021</strain>
    </source>
</reference>
<keyword evidence="2" id="KW-1185">Reference proteome</keyword>
<sequence>MQIQFNPTDYFFIHIIGSKPDENKNTNKVDGYYQITNGILVNFFATQFLSLRPKNVKIFAYGNKQMYNKFIYTNNKCYFQLDLHNFFQIDVSQSQIDFEYFTKFEVVVNRIEQILSNNRNKTIVLLLDDHGSVCYFSKIGYFNLYKIIMQYPKNRFLLLNDSCFSGSMIELIKGYNTIYKSKIENEIKEELDLQVLFSFLKLIHYALSKTKIDEIFNKLGKLIDFYQGINFSDEKMLEKVLCINNLSDKDLELPVDKRVTSFSAELNELGFSKIRDIIDFQNIFGSVYSVQSDCDDKIKYERSKNIFVKSNLDFIEKLSNKNIELFIEALEGLYNSDEVIDFEFNPHPNIEIITSTDHNHRCLSFASIRVNKVTKVYPGSPAMSSFIKEIFLKSDKKPLNFDDIKNEISELDGKYILFPGCISQNTRGEHKKRRWTHLFPKHYKLSENNYSYSFHLNRDVRLRVASLRAISFLTVKALKETADFLNQEAGLYELNSCNDNIADILAIVAILRNYDDVESIITNYIIENHIFDSADQLGIQMLRNIINISFSISNSPIKTAADILSCLQIAIRYEIFQSLISQSTINQQNIFLNDEISKFRKQKNDICNNDEIDSIILSLSNNKALDFINDIERSVFSLLNPNCVFFAFYVTESLNKDINQTNITKSASFIPFIQDDPHYNSFQQNETNKIESAKCCILSYVKSSLAHLDSICDLQIKNDIMRYVSQQLQYLSSISLTKILLEKFDDEKCNQFLDNIINPIEEVINNIDVSTFFIPCILASIPIKMIIYALYIAISDDKNNSYAETINFLTNIKNSNFDKNSCEQIIDFAKFALMNHVAVKNIQKYKEGITEMKKDIKNKIRESVNKVVKLINVSKIRARENIARRIPIDSLLSQINEYSEFLNQINDNIYKNKFHKYLYSSISDILSHYEQIQKDTIIKIPTKGFKINELDANTSLLIKNAANELYTISNLLSISDDSMNDSNAILSNKIYSKESISFPLMVTTARSLNIVEMVPINESLNNYKYQFNEKDGINPNIRELMGLCSANIHILSDRDDDHVRYKLVTPDEFNKKSQNKKCEEEENDLYYSNSYFEDKEDLPYRHIQLESIEEKTYLEQYPNFPLIQKLEHHKDQIFIGKMEMIREDLDLGWNDWTFEAWQAFLYCFNDRMSDIHIHFDPTKDYKNVVCPESIDNAVKIVMKFYPIQRITNFWENKEKIERFVGENRIFLKQIFRAFIIAFDDADRIVTSIHMFTETYEERSPETLKLIFE</sequence>
<accession>A0ABR2JR78</accession>
<organism evidence="1 2">
    <name type="scientific">Tritrichomonas musculus</name>
    <dbReference type="NCBI Taxonomy" id="1915356"/>
    <lineage>
        <taxon>Eukaryota</taxon>
        <taxon>Metamonada</taxon>
        <taxon>Parabasalia</taxon>
        <taxon>Tritrichomonadida</taxon>
        <taxon>Tritrichomonadidae</taxon>
        <taxon>Tritrichomonas</taxon>
    </lineage>
</organism>
<comment type="caution">
    <text evidence="1">The sequence shown here is derived from an EMBL/GenBank/DDBJ whole genome shotgun (WGS) entry which is preliminary data.</text>
</comment>
<dbReference type="Proteomes" id="UP001470230">
    <property type="component" value="Unassembled WGS sequence"/>
</dbReference>
<evidence type="ECO:0000313" key="1">
    <source>
        <dbReference type="EMBL" id="KAK8880896.1"/>
    </source>
</evidence>
<gene>
    <name evidence="1" type="ORF">M9Y10_003595</name>
</gene>
<proteinExistence type="predicted"/>